<dbReference type="RefSeq" id="WP_194703074.1">
    <property type="nucleotide sequence ID" value="NZ_JADKNH010000011.1"/>
</dbReference>
<accession>A0ABR9ZY01</accession>
<sequence>MKKNIQSKFKMIIVFQIIFTMLVGTMLVQPVFATTEDIKVVESSSFENKTLLSASEGRILFSKDSSYGYLDYDGNVVIPAQFEDAEAFQDGIAKVSTEDGVAYIDLSGKILFTVKGLAAQLNLDEDDFYLYDFSEGFARIDNYDSIGYINTKGELVMPFDQYYDGNDFGDQLALVYDEDYNSYFVKVDGTLAFEPDIDYDYYSFSNGRAVVYDYESGQYGYVNELGKLAVPFILDDAFDYQGDIAIFEEDGKYGIIDKNGKMILKPTFRSVQITDDGYVIGDDGLFIMILTHELKPISKMLSDLNPEIYENLYVESEADAYVFKDFSGNTLASYPAYDYLGDHIFAIDDGKIIDTHAVKSIPETQNAFEINTKYAFKFIDNTGKVVLDLSDYDSVQSFSEGLAVVEKDGKYGYVDKNGNVAIPVQYSFASDFSNGEASVELGDQSYTIDLKGNRMKDAYEDSDSESNSHFYTISEGYYGDMGLANRSTNQIVLQPKYSSIDDMGNDIFLLENDYLYGYYDAQNAKLIEPKFNDLDIDTDANIVIVETEDYQYGMYDLSGKVLLDPVYDSIYSLDDGLYEVVDENQLSGIVDRMGHMIVQPEYDYIDTHLTKDNILIVGMEKGDVSSALIYDLKNKRVLSKALMGYPQQVADKSIVTESVDGTSKIITFAGNTVYETKDTFVEAYGEYYQFVDNQGIYYVVDDQGKAYLKDNAFDDIYLPVESGHMIYTKEGKFGIVSLEGTVKTSKLYNRVSYINDGVMAIFEEGQFGYVDINGKAIVDLGEYDYLYSFQDGLGLVIKVAQ</sequence>
<dbReference type="PANTHER" id="PTHR37841:SF1">
    <property type="entry name" value="DUF3298 DOMAIN-CONTAINING PROTEIN"/>
    <property type="match status" value="1"/>
</dbReference>
<dbReference type="Proteomes" id="UP000614200">
    <property type="component" value="Unassembled WGS sequence"/>
</dbReference>
<dbReference type="PANTHER" id="PTHR37841">
    <property type="entry name" value="GLR2918 PROTEIN"/>
    <property type="match status" value="1"/>
</dbReference>
<dbReference type="InterPro" id="IPR032774">
    <property type="entry name" value="WG_beta_rep"/>
</dbReference>
<protein>
    <submittedName>
        <fullName evidence="1">WG repeat-containing protein</fullName>
    </submittedName>
</protein>
<name>A0ABR9ZY01_9FIRM</name>
<dbReference type="EMBL" id="JADKNH010000011">
    <property type="protein sequence ID" value="MBF4694831.1"/>
    <property type="molecule type" value="Genomic_DNA"/>
</dbReference>
<keyword evidence="2" id="KW-1185">Reference proteome</keyword>
<dbReference type="Pfam" id="PF14903">
    <property type="entry name" value="WG_beta_rep"/>
    <property type="match status" value="7"/>
</dbReference>
<organism evidence="1 2">
    <name type="scientific">Fusibacter ferrireducens</name>
    <dbReference type="NCBI Taxonomy" id="2785058"/>
    <lineage>
        <taxon>Bacteria</taxon>
        <taxon>Bacillati</taxon>
        <taxon>Bacillota</taxon>
        <taxon>Clostridia</taxon>
        <taxon>Eubacteriales</taxon>
        <taxon>Eubacteriales Family XII. Incertae Sedis</taxon>
        <taxon>Fusibacter</taxon>
    </lineage>
</organism>
<evidence type="ECO:0000313" key="2">
    <source>
        <dbReference type="Proteomes" id="UP000614200"/>
    </source>
</evidence>
<comment type="caution">
    <text evidence="1">The sequence shown here is derived from an EMBL/GenBank/DDBJ whole genome shotgun (WGS) entry which is preliminary data.</text>
</comment>
<proteinExistence type="predicted"/>
<reference evidence="1 2" key="1">
    <citation type="submission" date="2020-11" db="EMBL/GenBank/DDBJ databases">
        <title>Fusibacter basophilias sp. nov.</title>
        <authorList>
            <person name="Qiu D."/>
        </authorList>
    </citation>
    <scope>NUCLEOTIDE SEQUENCE [LARGE SCALE GENOMIC DNA]</scope>
    <source>
        <strain evidence="1 2">Q10-2</strain>
    </source>
</reference>
<evidence type="ECO:0000313" key="1">
    <source>
        <dbReference type="EMBL" id="MBF4694831.1"/>
    </source>
</evidence>
<gene>
    <name evidence="1" type="ORF">ISU02_17150</name>
</gene>